<dbReference type="AlphaFoldDB" id="A0A3Q0S9T9"/>
<name>A0A3Q0S9T9_AMPCI</name>
<proteinExistence type="predicted"/>
<protein>
    <submittedName>
        <fullName evidence="1">Uncharacterized protein</fullName>
    </submittedName>
</protein>
<reference evidence="1" key="2">
    <citation type="submission" date="2025-09" db="UniProtKB">
        <authorList>
            <consortium name="Ensembl"/>
        </authorList>
    </citation>
    <scope>IDENTIFICATION</scope>
</reference>
<dbReference type="PANTHER" id="PTHR42152">
    <property type="entry name" value="PROTEIN GDF5OS, MITOCHONDRIAL"/>
    <property type="match status" value="1"/>
</dbReference>
<sequence>MIQSSQPISLKFTWSRLRWQRGLAFTAWCCGSDCCVLLSSRFLLFPNAKKKAFSLLVLPCLANPKVRRSMGRPPLCSRPSSSKHSSCESWPFWFLMPLKTFHTSNTSHVLLKLTGFCLPEVQVYSLRTVSEKCFLRMRSSAPRSPSRSRELMLKRYLCRRSWGPRSSEGATRKPSVVRQFFRGVGKAVSLTRGFSF</sequence>
<dbReference type="OMA" id="QMSNTSH"/>
<evidence type="ECO:0000313" key="1">
    <source>
        <dbReference type="Ensembl" id="ENSACIP00000019846.1"/>
    </source>
</evidence>
<dbReference type="GeneTree" id="ENSGT00940000176933"/>
<reference evidence="1" key="1">
    <citation type="submission" date="2025-08" db="UniProtKB">
        <authorList>
            <consortium name="Ensembl"/>
        </authorList>
    </citation>
    <scope>IDENTIFICATION</scope>
</reference>
<evidence type="ECO:0000313" key="2">
    <source>
        <dbReference type="Proteomes" id="UP000261340"/>
    </source>
</evidence>
<accession>A0A3Q0S9T9</accession>
<keyword evidence="2" id="KW-1185">Reference proteome</keyword>
<dbReference type="PANTHER" id="PTHR42152:SF1">
    <property type="entry name" value="PROTEIN GDF5-AS1, MITOCHONDRIAL"/>
    <property type="match status" value="1"/>
</dbReference>
<dbReference type="Proteomes" id="UP000261340">
    <property type="component" value="Unplaced"/>
</dbReference>
<dbReference type="Ensembl" id="ENSACIT00000020373.1">
    <property type="protein sequence ID" value="ENSACIP00000019846.1"/>
    <property type="gene ID" value="ENSACIG00000015424.1"/>
</dbReference>
<dbReference type="InterPro" id="IPR039711">
    <property type="entry name" value="GDF5OS"/>
</dbReference>
<organism evidence="1 2">
    <name type="scientific">Amphilophus citrinellus</name>
    <name type="common">Midas cichlid</name>
    <name type="synonym">Cichlasoma citrinellum</name>
    <dbReference type="NCBI Taxonomy" id="61819"/>
    <lineage>
        <taxon>Eukaryota</taxon>
        <taxon>Metazoa</taxon>
        <taxon>Chordata</taxon>
        <taxon>Craniata</taxon>
        <taxon>Vertebrata</taxon>
        <taxon>Euteleostomi</taxon>
        <taxon>Actinopterygii</taxon>
        <taxon>Neopterygii</taxon>
        <taxon>Teleostei</taxon>
        <taxon>Neoteleostei</taxon>
        <taxon>Acanthomorphata</taxon>
        <taxon>Ovalentaria</taxon>
        <taxon>Cichlomorphae</taxon>
        <taxon>Cichliformes</taxon>
        <taxon>Cichlidae</taxon>
        <taxon>New World cichlids</taxon>
        <taxon>Cichlasomatinae</taxon>
        <taxon>Heroini</taxon>
        <taxon>Amphilophus</taxon>
    </lineage>
</organism>